<feature type="transmembrane region" description="Helical" evidence="1">
    <location>
        <begin position="322"/>
        <end position="344"/>
    </location>
</feature>
<evidence type="ECO:0000313" key="3">
    <source>
        <dbReference type="Proteomes" id="UP001146120"/>
    </source>
</evidence>
<organism evidence="2 3">
    <name type="scientific">Lagenidium giganteum</name>
    <dbReference type="NCBI Taxonomy" id="4803"/>
    <lineage>
        <taxon>Eukaryota</taxon>
        <taxon>Sar</taxon>
        <taxon>Stramenopiles</taxon>
        <taxon>Oomycota</taxon>
        <taxon>Peronosporomycetes</taxon>
        <taxon>Pythiales</taxon>
        <taxon>Pythiaceae</taxon>
    </lineage>
</organism>
<gene>
    <name evidence="2" type="ORF">N0F65_005237</name>
</gene>
<evidence type="ECO:0000256" key="1">
    <source>
        <dbReference type="SAM" id="Phobius"/>
    </source>
</evidence>
<keyword evidence="1" id="KW-0812">Transmembrane</keyword>
<dbReference type="AlphaFoldDB" id="A0AAV2YNJ2"/>
<sequence length="744" mass="85020">MKLRKLAPSLRHSAEANPGCILDEHKRQDAIYLKDQFKLLKQHDIRKVQGLLEQVLKLTSQANIFINPGFTRRSSKTQNKNLKHTKTSSHIEMRKAFLRKPTPPDLKLPIPGVITNGGGISTDANDISSAHYKYWGQLFQSPSREFQTTDRLQRRFMDAPLTANNFYWAITKTAKDKASGPDGLPVEYYQVDASLWAQVFENDNFLLIAFADDCTGTLKHLADAPAFLQLVQTYSSSAGLTLNLNKTSIMPFSPLPADHPLLEEIQQLNVAVIPADGFVKPLGILQGPNITAEDRSLPLLTNTLKGCHFWKYRARTLQGRVVFLRSIVLPLLWYTTAAAITRIMRLIKTFIAQQPISTDEAARSQLAEHWSYKKPSQGGLGAPNIDCFVQALHLTTVRNGIHHIRKYNQVPRWLKAAMSSFTSAMGGLGNNFDILFAPIPAQLIKKFGTTSWKRSILDIPIWFNRLLSANATGQTIAEAAKHSKHFARHRILRLRDFVTRFGRFPTREDIRRLLPTDLSNDPRAVTRRDFVTMENQHLYGLLYKLLPQDMQVNLPLAQHAPNEDELWRLKLRLTSDLLPVFTDIRYCLRHNALGTRHKYQWNPSNDVTCPLCSDDLETPKHLFWICEIAPTLWSYFLEPLHDVYQRVSIICNSPSQVELQQPSERSQFFESSTSSARLFFDKCGYTGTRNHKIYNNITVNALQVRHEVTAYLRLHLQLLYNKQVEQTPRAAPFTRQVQEHFQLV</sequence>
<name>A0AAV2YNJ2_9STRA</name>
<comment type="caution">
    <text evidence="2">The sequence shown here is derived from an EMBL/GenBank/DDBJ whole genome shotgun (WGS) entry which is preliminary data.</text>
</comment>
<keyword evidence="1" id="KW-0472">Membrane</keyword>
<protein>
    <recommendedName>
        <fullName evidence="4">Reverse transcriptase domain-containing protein</fullName>
    </recommendedName>
</protein>
<keyword evidence="1" id="KW-1133">Transmembrane helix</keyword>
<proteinExistence type="predicted"/>
<evidence type="ECO:0000313" key="2">
    <source>
        <dbReference type="EMBL" id="DAZ95545.1"/>
    </source>
</evidence>
<accession>A0AAV2YNJ2</accession>
<evidence type="ECO:0008006" key="4">
    <source>
        <dbReference type="Google" id="ProtNLM"/>
    </source>
</evidence>
<reference evidence="2" key="1">
    <citation type="submission" date="2022-11" db="EMBL/GenBank/DDBJ databases">
        <authorList>
            <person name="Morgan W.R."/>
            <person name="Tartar A."/>
        </authorList>
    </citation>
    <scope>NUCLEOTIDE SEQUENCE</scope>
    <source>
        <strain evidence="2">ARSEF 373</strain>
    </source>
</reference>
<dbReference type="EMBL" id="DAKRPA010000200">
    <property type="protein sequence ID" value="DAZ95545.1"/>
    <property type="molecule type" value="Genomic_DNA"/>
</dbReference>
<keyword evidence="3" id="KW-1185">Reference proteome</keyword>
<dbReference type="Proteomes" id="UP001146120">
    <property type="component" value="Unassembled WGS sequence"/>
</dbReference>
<reference evidence="2" key="2">
    <citation type="journal article" date="2023" name="Microbiol Resour">
        <title>Decontamination and Annotation of the Draft Genome Sequence of the Oomycete Lagenidium giganteum ARSEF 373.</title>
        <authorList>
            <person name="Morgan W.R."/>
            <person name="Tartar A."/>
        </authorList>
    </citation>
    <scope>NUCLEOTIDE SEQUENCE</scope>
    <source>
        <strain evidence="2">ARSEF 373</strain>
    </source>
</reference>